<sequence length="146" mass="15964">MSSSPLPPSPGRGNAMANASPVWSSQRCLATVAPTHGLSSDFCTECSVTCKIMAPKCSFVMECLAATASTDINPSGEIMVLDRFSHVHLIAIRIILLWPPSCIRSSCSSTVSWRLNIFRLFHPHNIKRRVLLALLRGLGISSWKLQ</sequence>
<gene>
    <name evidence="1" type="ORF">HanXRQr2_Chr04g0191081</name>
</gene>
<proteinExistence type="predicted"/>
<evidence type="ECO:0000313" key="1">
    <source>
        <dbReference type="EMBL" id="KAF5812303.1"/>
    </source>
</evidence>
<accession>A0A9K3NUY6</accession>
<organism evidence="1 2">
    <name type="scientific">Helianthus annuus</name>
    <name type="common">Common sunflower</name>
    <dbReference type="NCBI Taxonomy" id="4232"/>
    <lineage>
        <taxon>Eukaryota</taxon>
        <taxon>Viridiplantae</taxon>
        <taxon>Streptophyta</taxon>
        <taxon>Embryophyta</taxon>
        <taxon>Tracheophyta</taxon>
        <taxon>Spermatophyta</taxon>
        <taxon>Magnoliopsida</taxon>
        <taxon>eudicotyledons</taxon>
        <taxon>Gunneridae</taxon>
        <taxon>Pentapetalae</taxon>
        <taxon>asterids</taxon>
        <taxon>campanulids</taxon>
        <taxon>Asterales</taxon>
        <taxon>Asteraceae</taxon>
        <taxon>Asteroideae</taxon>
        <taxon>Heliantheae alliance</taxon>
        <taxon>Heliantheae</taxon>
        <taxon>Helianthus</taxon>
    </lineage>
</organism>
<dbReference type="AlphaFoldDB" id="A0A9K3NUY6"/>
<dbReference type="EMBL" id="MNCJ02000319">
    <property type="protein sequence ID" value="KAF5812303.1"/>
    <property type="molecule type" value="Genomic_DNA"/>
</dbReference>
<keyword evidence="2" id="KW-1185">Reference proteome</keyword>
<reference evidence="1" key="2">
    <citation type="submission" date="2020-06" db="EMBL/GenBank/DDBJ databases">
        <title>Helianthus annuus Genome sequencing and assembly Release 2.</title>
        <authorList>
            <person name="Gouzy J."/>
            <person name="Langlade N."/>
            <person name="Munos S."/>
        </authorList>
    </citation>
    <scope>NUCLEOTIDE SEQUENCE</scope>
    <source>
        <tissue evidence="1">Leaves</tissue>
    </source>
</reference>
<dbReference type="Proteomes" id="UP000215914">
    <property type="component" value="Unassembled WGS sequence"/>
</dbReference>
<name>A0A9K3NUY6_HELAN</name>
<dbReference type="Gramene" id="mRNA:HanXRQr2_Chr04g0191081">
    <property type="protein sequence ID" value="mRNA:HanXRQr2_Chr04g0191081"/>
    <property type="gene ID" value="HanXRQr2_Chr04g0191081"/>
</dbReference>
<comment type="caution">
    <text evidence="1">The sequence shown here is derived from an EMBL/GenBank/DDBJ whole genome shotgun (WGS) entry which is preliminary data.</text>
</comment>
<reference evidence="1" key="1">
    <citation type="journal article" date="2017" name="Nature">
        <title>The sunflower genome provides insights into oil metabolism, flowering and Asterid evolution.</title>
        <authorList>
            <person name="Badouin H."/>
            <person name="Gouzy J."/>
            <person name="Grassa C.J."/>
            <person name="Murat F."/>
            <person name="Staton S.E."/>
            <person name="Cottret L."/>
            <person name="Lelandais-Briere C."/>
            <person name="Owens G.L."/>
            <person name="Carrere S."/>
            <person name="Mayjonade B."/>
            <person name="Legrand L."/>
            <person name="Gill N."/>
            <person name="Kane N.C."/>
            <person name="Bowers J.E."/>
            <person name="Hubner S."/>
            <person name="Bellec A."/>
            <person name="Berard A."/>
            <person name="Berges H."/>
            <person name="Blanchet N."/>
            <person name="Boniface M.C."/>
            <person name="Brunel D."/>
            <person name="Catrice O."/>
            <person name="Chaidir N."/>
            <person name="Claudel C."/>
            <person name="Donnadieu C."/>
            <person name="Faraut T."/>
            <person name="Fievet G."/>
            <person name="Helmstetter N."/>
            <person name="King M."/>
            <person name="Knapp S.J."/>
            <person name="Lai Z."/>
            <person name="Le Paslier M.C."/>
            <person name="Lippi Y."/>
            <person name="Lorenzon L."/>
            <person name="Mandel J.R."/>
            <person name="Marage G."/>
            <person name="Marchand G."/>
            <person name="Marquand E."/>
            <person name="Bret-Mestries E."/>
            <person name="Morien E."/>
            <person name="Nambeesan S."/>
            <person name="Nguyen T."/>
            <person name="Pegot-Espagnet P."/>
            <person name="Pouilly N."/>
            <person name="Raftis F."/>
            <person name="Sallet E."/>
            <person name="Schiex T."/>
            <person name="Thomas J."/>
            <person name="Vandecasteele C."/>
            <person name="Vares D."/>
            <person name="Vear F."/>
            <person name="Vautrin S."/>
            <person name="Crespi M."/>
            <person name="Mangin B."/>
            <person name="Burke J.M."/>
            <person name="Salse J."/>
            <person name="Munos S."/>
            <person name="Vincourt P."/>
            <person name="Rieseberg L.H."/>
            <person name="Langlade N.B."/>
        </authorList>
    </citation>
    <scope>NUCLEOTIDE SEQUENCE</scope>
    <source>
        <tissue evidence="1">Leaves</tissue>
    </source>
</reference>
<evidence type="ECO:0000313" key="2">
    <source>
        <dbReference type="Proteomes" id="UP000215914"/>
    </source>
</evidence>
<protein>
    <submittedName>
        <fullName evidence="1">Uncharacterized protein</fullName>
    </submittedName>
</protein>